<dbReference type="SUPFAM" id="SSF46626">
    <property type="entry name" value="Cytochrome c"/>
    <property type="match status" value="1"/>
</dbReference>
<evidence type="ECO:0000313" key="7">
    <source>
        <dbReference type="Proteomes" id="UP000317839"/>
    </source>
</evidence>
<dbReference type="OrthoDB" id="8689082at2"/>
<accession>A0A545TCD5</accession>
<evidence type="ECO:0000256" key="3">
    <source>
        <dbReference type="ARBA" id="ARBA00023004"/>
    </source>
</evidence>
<dbReference type="GO" id="GO:0020037">
    <property type="term" value="F:heme binding"/>
    <property type="evidence" value="ECO:0007669"/>
    <property type="project" value="InterPro"/>
</dbReference>
<keyword evidence="3 4" id="KW-0408">Iron</keyword>
<gene>
    <name evidence="6" type="ORF">FLL45_07945</name>
</gene>
<feature type="domain" description="Cytochrome c" evidence="5">
    <location>
        <begin position="37"/>
        <end position="118"/>
    </location>
</feature>
<dbReference type="GO" id="GO:0046872">
    <property type="term" value="F:metal ion binding"/>
    <property type="evidence" value="ECO:0007669"/>
    <property type="project" value="UniProtKB-KW"/>
</dbReference>
<evidence type="ECO:0000256" key="1">
    <source>
        <dbReference type="ARBA" id="ARBA00022617"/>
    </source>
</evidence>
<comment type="caution">
    <text evidence="6">The sequence shown here is derived from an EMBL/GenBank/DDBJ whole genome shotgun (WGS) entry which is preliminary data.</text>
</comment>
<reference evidence="6 7" key="1">
    <citation type="submission" date="2019-06" db="EMBL/GenBank/DDBJ databases">
        <title>Draft genome of Aliikangiella marina GYP-15.</title>
        <authorList>
            <person name="Wang G."/>
        </authorList>
    </citation>
    <scope>NUCLEOTIDE SEQUENCE [LARGE SCALE GENOMIC DNA]</scope>
    <source>
        <strain evidence="6 7">GYP-15</strain>
    </source>
</reference>
<evidence type="ECO:0000256" key="2">
    <source>
        <dbReference type="ARBA" id="ARBA00022723"/>
    </source>
</evidence>
<protein>
    <submittedName>
        <fullName evidence="6">Cytochrome c</fullName>
    </submittedName>
</protein>
<keyword evidence="2 4" id="KW-0479">Metal-binding</keyword>
<dbReference type="EMBL" id="VIKR01000002">
    <property type="protein sequence ID" value="TQV74883.1"/>
    <property type="molecule type" value="Genomic_DNA"/>
</dbReference>
<name>A0A545TCD5_9GAMM</name>
<sequence>MVIKLKQLFKKWNGLVYLFAFSIFGIQGFHVSAEEVLTIERKKALIELLKKDCGSCHGKWLRGNVGPPLLPGKLRNKSRDFLIKKITEGVEGSEMPAWKNNLSKAEIAFLVDYLTISRNIAQKSAQIIINDTLASR</sequence>
<dbReference type="InterPro" id="IPR036909">
    <property type="entry name" value="Cyt_c-like_dom_sf"/>
</dbReference>
<keyword evidence="1 4" id="KW-0349">Heme</keyword>
<dbReference type="GO" id="GO:0009055">
    <property type="term" value="F:electron transfer activity"/>
    <property type="evidence" value="ECO:0007669"/>
    <property type="project" value="InterPro"/>
</dbReference>
<dbReference type="Pfam" id="PF13442">
    <property type="entry name" value="Cytochrome_CBB3"/>
    <property type="match status" value="1"/>
</dbReference>
<dbReference type="PROSITE" id="PS51007">
    <property type="entry name" value="CYTC"/>
    <property type="match status" value="1"/>
</dbReference>
<organism evidence="6 7">
    <name type="scientific">Aliikangiella marina</name>
    <dbReference type="NCBI Taxonomy" id="1712262"/>
    <lineage>
        <taxon>Bacteria</taxon>
        <taxon>Pseudomonadati</taxon>
        <taxon>Pseudomonadota</taxon>
        <taxon>Gammaproteobacteria</taxon>
        <taxon>Oceanospirillales</taxon>
        <taxon>Pleioneaceae</taxon>
        <taxon>Aliikangiella</taxon>
    </lineage>
</organism>
<dbReference type="AlphaFoldDB" id="A0A545TCD5"/>
<evidence type="ECO:0000313" key="6">
    <source>
        <dbReference type="EMBL" id="TQV74883.1"/>
    </source>
</evidence>
<evidence type="ECO:0000259" key="5">
    <source>
        <dbReference type="PROSITE" id="PS51007"/>
    </source>
</evidence>
<dbReference type="Proteomes" id="UP000317839">
    <property type="component" value="Unassembled WGS sequence"/>
</dbReference>
<keyword evidence="7" id="KW-1185">Reference proteome</keyword>
<dbReference type="InterPro" id="IPR009056">
    <property type="entry name" value="Cyt_c-like_dom"/>
</dbReference>
<evidence type="ECO:0000256" key="4">
    <source>
        <dbReference type="PROSITE-ProRule" id="PRU00433"/>
    </source>
</evidence>
<proteinExistence type="predicted"/>
<dbReference type="Gene3D" id="1.10.760.10">
    <property type="entry name" value="Cytochrome c-like domain"/>
    <property type="match status" value="1"/>
</dbReference>